<dbReference type="InterPro" id="IPR000424">
    <property type="entry name" value="Primosome_PriB/ssb"/>
</dbReference>
<name>A0ABR9JIE6_9ACTN</name>
<dbReference type="Proteomes" id="UP000627838">
    <property type="component" value="Unassembled WGS sequence"/>
</dbReference>
<keyword evidence="1 2" id="KW-0238">DNA-binding</keyword>
<dbReference type="Pfam" id="PF00436">
    <property type="entry name" value="SSB"/>
    <property type="match status" value="1"/>
</dbReference>
<dbReference type="InterPro" id="IPR011344">
    <property type="entry name" value="ssDNA-bd"/>
</dbReference>
<dbReference type="PIRSF" id="PIRSF002070">
    <property type="entry name" value="SSB"/>
    <property type="match status" value="1"/>
</dbReference>
<proteinExistence type="predicted"/>
<dbReference type="PROSITE" id="PS50935">
    <property type="entry name" value="SSB"/>
    <property type="match status" value="1"/>
</dbReference>
<protein>
    <recommendedName>
        <fullName evidence="2">Single-stranded DNA-binding protein</fullName>
    </recommendedName>
</protein>
<dbReference type="Gene3D" id="2.40.50.140">
    <property type="entry name" value="Nucleic acid-binding proteins"/>
    <property type="match status" value="1"/>
</dbReference>
<evidence type="ECO:0000256" key="2">
    <source>
        <dbReference type="PIRNR" id="PIRNR002070"/>
    </source>
</evidence>
<keyword evidence="4" id="KW-1185">Reference proteome</keyword>
<dbReference type="SUPFAM" id="SSF50249">
    <property type="entry name" value="Nucleic acid-binding proteins"/>
    <property type="match status" value="1"/>
</dbReference>
<comment type="caution">
    <text evidence="3">The sequence shown here is derived from an EMBL/GenBank/DDBJ whole genome shotgun (WGS) entry which is preliminary data.</text>
</comment>
<evidence type="ECO:0000256" key="1">
    <source>
        <dbReference type="ARBA" id="ARBA00023125"/>
    </source>
</evidence>
<accession>A0ABR9JIE6</accession>
<dbReference type="InterPro" id="IPR012340">
    <property type="entry name" value="NA-bd_OB-fold"/>
</dbReference>
<gene>
    <name evidence="3" type="ORF">H4W34_000138</name>
</gene>
<evidence type="ECO:0000313" key="3">
    <source>
        <dbReference type="EMBL" id="MBE1530305.1"/>
    </source>
</evidence>
<organism evidence="3 4">
    <name type="scientific">Actinomadura algeriensis</name>
    <dbReference type="NCBI Taxonomy" id="1679523"/>
    <lineage>
        <taxon>Bacteria</taxon>
        <taxon>Bacillati</taxon>
        <taxon>Actinomycetota</taxon>
        <taxon>Actinomycetes</taxon>
        <taxon>Streptosporangiales</taxon>
        <taxon>Thermomonosporaceae</taxon>
        <taxon>Actinomadura</taxon>
    </lineage>
</organism>
<sequence length="132" mass="14569">MNEAHVTVIGWAAADPTYVVTSGGVPFLSLRIGCTPRRYDRQTGEWADHETQFMNAVCRRALADNVQASQIGRGTPVIVTGRLRVRQYERDGQWRTAVDIEASTLGHDLTRGTAEFTPTRRSALTGQEPRAA</sequence>
<dbReference type="GO" id="GO:0003677">
    <property type="term" value="F:DNA binding"/>
    <property type="evidence" value="ECO:0007669"/>
    <property type="project" value="UniProtKB-KW"/>
</dbReference>
<dbReference type="RefSeq" id="WP_192757332.1">
    <property type="nucleotide sequence ID" value="NZ_JADBDZ010000001.1"/>
</dbReference>
<dbReference type="EMBL" id="JADBDZ010000001">
    <property type="protein sequence ID" value="MBE1530305.1"/>
    <property type="molecule type" value="Genomic_DNA"/>
</dbReference>
<reference evidence="3 4" key="1">
    <citation type="submission" date="2020-10" db="EMBL/GenBank/DDBJ databases">
        <title>Sequencing the genomes of 1000 actinobacteria strains.</title>
        <authorList>
            <person name="Klenk H.-P."/>
        </authorList>
    </citation>
    <scope>NUCLEOTIDE SEQUENCE [LARGE SCALE GENOMIC DNA]</scope>
    <source>
        <strain evidence="3 4">DSM 46744</strain>
    </source>
</reference>
<evidence type="ECO:0000313" key="4">
    <source>
        <dbReference type="Proteomes" id="UP000627838"/>
    </source>
</evidence>
<dbReference type="CDD" id="cd04496">
    <property type="entry name" value="SSB_OBF"/>
    <property type="match status" value="1"/>
</dbReference>